<dbReference type="InterPro" id="IPR036165">
    <property type="entry name" value="YefM-like_sf"/>
</dbReference>
<name>A0A4S4G7C9_9ACTN</name>
<dbReference type="AlphaFoldDB" id="A0A4S4G7C9"/>
<dbReference type="EMBL" id="SSTJ01000002">
    <property type="protein sequence ID" value="THG38216.1"/>
    <property type="molecule type" value="Genomic_DNA"/>
</dbReference>
<protein>
    <submittedName>
        <fullName evidence="2">Type II toxin-antitoxin system Phd/YefM family antitoxin</fullName>
    </submittedName>
</protein>
<organism evidence="2 3">
    <name type="scientific">Adlercreutzia caecimuris</name>
    <dbReference type="NCBI Taxonomy" id="671266"/>
    <lineage>
        <taxon>Bacteria</taxon>
        <taxon>Bacillati</taxon>
        <taxon>Actinomycetota</taxon>
        <taxon>Coriobacteriia</taxon>
        <taxon>Eggerthellales</taxon>
        <taxon>Eggerthellaceae</taxon>
        <taxon>Adlercreutzia</taxon>
    </lineage>
</organism>
<dbReference type="GeneID" id="82190054"/>
<gene>
    <name evidence="2" type="ORF">E5986_01965</name>
</gene>
<reference evidence="2 3" key="1">
    <citation type="submission" date="2019-04" db="EMBL/GenBank/DDBJ databases">
        <title>Microbes associate with the intestines of laboratory mice.</title>
        <authorList>
            <person name="Navarre W."/>
            <person name="Wong E."/>
            <person name="Huang K.C."/>
            <person name="Tropini C."/>
            <person name="Ng K."/>
            <person name="Yu B."/>
        </authorList>
    </citation>
    <scope>NUCLEOTIDE SEQUENCE [LARGE SCALE GENOMIC DNA]</scope>
    <source>
        <strain evidence="2 3">NM80_B27</strain>
    </source>
</reference>
<comment type="caution">
    <text evidence="2">The sequence shown here is derived from an EMBL/GenBank/DDBJ whole genome shotgun (WGS) entry which is preliminary data.</text>
</comment>
<comment type="similarity">
    <text evidence="1">Belongs to the phD/YefM antitoxin family.</text>
</comment>
<accession>A0A4S4G7C9</accession>
<proteinExistence type="inferred from homology"/>
<evidence type="ECO:0000313" key="2">
    <source>
        <dbReference type="EMBL" id="THG38216.1"/>
    </source>
</evidence>
<dbReference type="Proteomes" id="UP000308978">
    <property type="component" value="Unassembled WGS sequence"/>
</dbReference>
<dbReference type="RefSeq" id="WP_016308663.1">
    <property type="nucleotide sequence ID" value="NZ_CAJTBT010000004.1"/>
</dbReference>
<evidence type="ECO:0000256" key="1">
    <source>
        <dbReference type="ARBA" id="ARBA00009981"/>
    </source>
</evidence>
<evidence type="ECO:0000313" key="3">
    <source>
        <dbReference type="Proteomes" id="UP000308978"/>
    </source>
</evidence>
<dbReference type="SUPFAM" id="SSF143120">
    <property type="entry name" value="YefM-like"/>
    <property type="match status" value="1"/>
</dbReference>
<sequence length="96" mass="11002">MPQIKSLSEFNRSQNAMIDDLEKSGEPLYLTRNGSACIVVMDSAAFDAAMSFRNEVYEQEMRTYHGIMRGYQEYLDGDVHDAEDVMADLRALRGWE</sequence>